<dbReference type="SUPFAM" id="SSF56112">
    <property type="entry name" value="Protein kinase-like (PK-like)"/>
    <property type="match status" value="1"/>
</dbReference>
<dbReference type="CDD" id="cd14014">
    <property type="entry name" value="STKc_PknB_like"/>
    <property type="match status" value="1"/>
</dbReference>
<keyword evidence="3 6" id="KW-0418">Kinase</keyword>
<keyword evidence="1" id="KW-0808">Transferase</keyword>
<evidence type="ECO:0000256" key="2">
    <source>
        <dbReference type="ARBA" id="ARBA00022741"/>
    </source>
</evidence>
<dbReference type="SMART" id="SM00220">
    <property type="entry name" value="S_TKc"/>
    <property type="match status" value="1"/>
</dbReference>
<dbReference type="Gene3D" id="1.25.40.10">
    <property type="entry name" value="Tetratricopeptide repeat domain"/>
    <property type="match status" value="1"/>
</dbReference>
<dbReference type="GO" id="GO:0016301">
    <property type="term" value="F:kinase activity"/>
    <property type="evidence" value="ECO:0007669"/>
    <property type="project" value="UniProtKB-KW"/>
</dbReference>
<evidence type="ECO:0000256" key="1">
    <source>
        <dbReference type="ARBA" id="ARBA00022679"/>
    </source>
</evidence>
<dbReference type="Gene3D" id="3.30.200.20">
    <property type="entry name" value="Phosphorylase Kinase, domain 1"/>
    <property type="match status" value="1"/>
</dbReference>
<dbReference type="RefSeq" id="WP_394845797.1">
    <property type="nucleotide sequence ID" value="NZ_CP089982.1"/>
</dbReference>
<keyword evidence="4" id="KW-0067">ATP-binding</keyword>
<dbReference type="InterPro" id="IPR011009">
    <property type="entry name" value="Kinase-like_dom_sf"/>
</dbReference>
<dbReference type="PANTHER" id="PTHR43289:SF6">
    <property type="entry name" value="SERINE_THREONINE-PROTEIN KINASE NEKL-3"/>
    <property type="match status" value="1"/>
</dbReference>
<keyword evidence="2" id="KW-0547">Nucleotide-binding</keyword>
<dbReference type="InterPro" id="IPR000719">
    <property type="entry name" value="Prot_kinase_dom"/>
</dbReference>
<protein>
    <submittedName>
        <fullName evidence="6">Protein kinase</fullName>
    </submittedName>
</protein>
<dbReference type="PROSITE" id="PS50011">
    <property type="entry name" value="PROTEIN_KINASE_DOM"/>
    <property type="match status" value="1"/>
</dbReference>
<dbReference type="PANTHER" id="PTHR43289">
    <property type="entry name" value="MITOGEN-ACTIVATED PROTEIN KINASE KINASE KINASE 20-RELATED"/>
    <property type="match status" value="1"/>
</dbReference>
<gene>
    <name evidence="6" type="ORF">LZC95_53305</name>
</gene>
<reference evidence="6 7" key="1">
    <citation type="submission" date="2021-12" db="EMBL/GenBank/DDBJ databases">
        <title>Discovery of the Pendulisporaceae a myxobacterial family with distinct sporulation behavior and unique specialized metabolism.</title>
        <authorList>
            <person name="Garcia R."/>
            <person name="Popoff A."/>
            <person name="Bader C.D."/>
            <person name="Loehr J."/>
            <person name="Walesch S."/>
            <person name="Walt C."/>
            <person name="Boldt J."/>
            <person name="Bunk B."/>
            <person name="Haeckl F.J.F.P.J."/>
            <person name="Gunesch A.P."/>
            <person name="Birkelbach J."/>
            <person name="Nuebel U."/>
            <person name="Pietschmann T."/>
            <person name="Bach T."/>
            <person name="Mueller R."/>
        </authorList>
    </citation>
    <scope>NUCLEOTIDE SEQUENCE [LARGE SCALE GENOMIC DNA]</scope>
    <source>
        <strain evidence="6 7">MSr12523</strain>
    </source>
</reference>
<proteinExistence type="predicted"/>
<dbReference type="Pfam" id="PF00069">
    <property type="entry name" value="Pkinase"/>
    <property type="match status" value="1"/>
</dbReference>
<evidence type="ECO:0000313" key="7">
    <source>
        <dbReference type="Proteomes" id="UP001379533"/>
    </source>
</evidence>
<dbReference type="InterPro" id="IPR011990">
    <property type="entry name" value="TPR-like_helical_dom_sf"/>
</dbReference>
<keyword evidence="7" id="KW-1185">Reference proteome</keyword>
<accession>A0ABZ2K918</accession>
<feature type="domain" description="Protein kinase" evidence="5">
    <location>
        <begin position="33"/>
        <end position="296"/>
    </location>
</feature>
<dbReference type="Proteomes" id="UP001379533">
    <property type="component" value="Chromosome"/>
</dbReference>
<organism evidence="6 7">
    <name type="scientific">Pendulispora brunnea</name>
    <dbReference type="NCBI Taxonomy" id="2905690"/>
    <lineage>
        <taxon>Bacteria</taxon>
        <taxon>Pseudomonadati</taxon>
        <taxon>Myxococcota</taxon>
        <taxon>Myxococcia</taxon>
        <taxon>Myxococcales</taxon>
        <taxon>Sorangiineae</taxon>
        <taxon>Pendulisporaceae</taxon>
        <taxon>Pendulispora</taxon>
    </lineage>
</organism>
<dbReference type="PROSITE" id="PS00108">
    <property type="entry name" value="PROTEIN_KINASE_ST"/>
    <property type="match status" value="1"/>
</dbReference>
<evidence type="ECO:0000313" key="6">
    <source>
        <dbReference type="EMBL" id="WXA95188.1"/>
    </source>
</evidence>
<dbReference type="EMBL" id="CP089982">
    <property type="protein sequence ID" value="WXA95188.1"/>
    <property type="molecule type" value="Genomic_DNA"/>
</dbReference>
<dbReference type="Gene3D" id="1.10.510.10">
    <property type="entry name" value="Transferase(Phosphotransferase) domain 1"/>
    <property type="match status" value="1"/>
</dbReference>
<evidence type="ECO:0000256" key="4">
    <source>
        <dbReference type="ARBA" id="ARBA00022840"/>
    </source>
</evidence>
<name>A0ABZ2K918_9BACT</name>
<sequence length="903" mass="98989">MHSDAPSETDITAAAGDRPEIALQPGIVFGARYALEERIASGGMGELFRAFDLRLQRRVALKVLRKDEQESADAPSARILHEARAAAALNHPHVVAIHDVGVREGIPFIAMEYVEGRPLREFIGAALPFPTKLRWMAEVAEALTAAHAKGLVHRDVKPDNVMIRDDTGSAKVLDFGIARSSHASWSEGGGVGASASTVVGTPGYMAPEQIRGEPFDGRADQFAWGVMAYELFSGKMPWPESRGTTALATAVLQVVAKPLANVPFEIAQVVDRALAKRAEDRYASMGDIAAALNQAAGAAEPLQIATADAQLVDPRLLAARPPETTAKPRWRRPRLRSKRTWLVALALVGAAGSALLLRSPKEPPAPPVLGAPPKTPASDMPVTALPLSASCNKTAEIRYREGLAAQREATWELARPAFEQAAAADPLCPEVQLQLLVTAYFRYTVTKEREQFRRVMSMRDALSERDRVLLDAWAPLVGQEPANREEAARRFEVAVDRYPRDAQMLTLAAMAHTFLALDQSALERTIDFARRAIAVDPKYGEAWQQEAGALLRLGRADEAMNALDQCMLVAPGSGECLLDRIRILSARGQCSETVASARQWITNVPRSSGAYRHLANGLASEGAPAETVETALQHWRNNTHEESREALYVFHRASLAALRGDFVNLEKLVAEFSARIEDSATLFDHARAAAMQVELYTETGRPAQAADAAEQFLRRKDAWTEGFWSAIPYEPMMYGTLLRQGRIPRERWRSLTEAWEKSALSTLDKRQAWSLRWGGAAETREMAMEAWSLRPPPVPLAGSLEQPASLTLLTDTLQGHVGMMVGEYAEAVPLFEPMTRSCHVLEQPFMNTRAHLWLGDAKEHTGDKEGACRAYGVVVQRWGEAKPRSISAHTAKQRRQALGCKGL</sequence>
<dbReference type="InterPro" id="IPR008271">
    <property type="entry name" value="Ser/Thr_kinase_AS"/>
</dbReference>
<evidence type="ECO:0000256" key="3">
    <source>
        <dbReference type="ARBA" id="ARBA00022777"/>
    </source>
</evidence>
<evidence type="ECO:0000259" key="5">
    <source>
        <dbReference type="PROSITE" id="PS50011"/>
    </source>
</evidence>
<dbReference type="SUPFAM" id="SSF48452">
    <property type="entry name" value="TPR-like"/>
    <property type="match status" value="1"/>
</dbReference>